<dbReference type="GO" id="GO:0035673">
    <property type="term" value="F:oligopeptide transmembrane transporter activity"/>
    <property type="evidence" value="ECO:0007669"/>
    <property type="project" value="InterPro"/>
</dbReference>
<dbReference type="Proteomes" id="UP000037122">
    <property type="component" value="Unassembled WGS sequence"/>
</dbReference>
<gene>
    <name evidence="10" type="ORF">QG37_07658</name>
</gene>
<dbReference type="VEuPathDB" id="FungiDB:CJJ07_002787"/>
<evidence type="ECO:0000313" key="11">
    <source>
        <dbReference type="Proteomes" id="UP000037122"/>
    </source>
</evidence>
<keyword evidence="4 9" id="KW-0812">Transmembrane</keyword>
<proteinExistence type="inferred from homology"/>
<evidence type="ECO:0000256" key="8">
    <source>
        <dbReference type="ARBA" id="ARBA00023136"/>
    </source>
</evidence>
<dbReference type="VEuPathDB" id="FungiDB:CJJ09_004616"/>
<keyword evidence="6" id="KW-0653">Protein transport</keyword>
<evidence type="ECO:0000256" key="4">
    <source>
        <dbReference type="ARBA" id="ARBA00022692"/>
    </source>
</evidence>
<dbReference type="GO" id="GO:0015031">
    <property type="term" value="P:protein transport"/>
    <property type="evidence" value="ECO:0007669"/>
    <property type="project" value="UniProtKB-KW"/>
</dbReference>
<dbReference type="PANTHER" id="PTHR22601">
    <property type="entry name" value="ISP4 LIKE PROTEIN"/>
    <property type="match status" value="1"/>
</dbReference>
<organism evidence="10 11">
    <name type="scientific">Candidozyma auris</name>
    <name type="common">Yeast</name>
    <name type="synonym">Candida auris</name>
    <dbReference type="NCBI Taxonomy" id="498019"/>
    <lineage>
        <taxon>Eukaryota</taxon>
        <taxon>Fungi</taxon>
        <taxon>Dikarya</taxon>
        <taxon>Ascomycota</taxon>
        <taxon>Saccharomycotina</taxon>
        <taxon>Pichiomycetes</taxon>
        <taxon>Metschnikowiaceae</taxon>
        <taxon>Candidozyma</taxon>
    </lineage>
</organism>
<evidence type="ECO:0008006" key="12">
    <source>
        <dbReference type="Google" id="ProtNLM"/>
    </source>
</evidence>
<dbReference type="InterPro" id="IPR004813">
    <property type="entry name" value="OPT"/>
</dbReference>
<dbReference type="Pfam" id="PF03169">
    <property type="entry name" value="OPT"/>
    <property type="match status" value="1"/>
</dbReference>
<evidence type="ECO:0000256" key="2">
    <source>
        <dbReference type="ARBA" id="ARBA00008807"/>
    </source>
</evidence>
<feature type="transmembrane region" description="Helical" evidence="9">
    <location>
        <begin position="92"/>
        <end position="112"/>
    </location>
</feature>
<feature type="transmembrane region" description="Helical" evidence="9">
    <location>
        <begin position="713"/>
        <end position="738"/>
    </location>
</feature>
<feature type="transmembrane region" description="Helical" evidence="9">
    <location>
        <begin position="194"/>
        <end position="215"/>
    </location>
</feature>
<feature type="transmembrane region" description="Helical" evidence="9">
    <location>
        <begin position="459"/>
        <end position="479"/>
    </location>
</feature>
<dbReference type="VEuPathDB" id="FungiDB:CJI97_004850"/>
<feature type="transmembrane region" description="Helical" evidence="9">
    <location>
        <begin position="567"/>
        <end position="587"/>
    </location>
</feature>
<feature type="transmembrane region" description="Helical" evidence="9">
    <location>
        <begin position="161"/>
        <end position="182"/>
    </location>
</feature>
<keyword evidence="8 9" id="KW-0472">Membrane</keyword>
<evidence type="ECO:0000256" key="7">
    <source>
        <dbReference type="ARBA" id="ARBA00022989"/>
    </source>
</evidence>
<comment type="subcellular location">
    <subcellularLocation>
        <location evidence="1">Membrane</location>
        <topology evidence="1">Multi-pass membrane protein</topology>
    </subcellularLocation>
</comment>
<feature type="transmembrane region" description="Helical" evidence="9">
    <location>
        <begin position="485"/>
        <end position="504"/>
    </location>
</feature>
<feature type="transmembrane region" description="Helical" evidence="9">
    <location>
        <begin position="684"/>
        <end position="701"/>
    </location>
</feature>
<keyword evidence="5" id="KW-0571">Peptide transport</keyword>
<dbReference type="VEuPathDB" id="FungiDB:B9J08_004602"/>
<evidence type="ECO:0000313" key="10">
    <source>
        <dbReference type="EMBL" id="KND96033.1"/>
    </source>
</evidence>
<evidence type="ECO:0000256" key="1">
    <source>
        <dbReference type="ARBA" id="ARBA00004141"/>
    </source>
</evidence>
<keyword evidence="7 9" id="KW-1133">Transmembrane helix</keyword>
<protein>
    <recommendedName>
        <fullName evidence="12">Small oligopeptide transporter</fullName>
    </recommendedName>
</protein>
<evidence type="ECO:0000256" key="9">
    <source>
        <dbReference type="SAM" id="Phobius"/>
    </source>
</evidence>
<feature type="transmembrane region" description="Helical" evidence="9">
    <location>
        <begin position="635"/>
        <end position="655"/>
    </location>
</feature>
<feature type="transmembrane region" description="Helical" evidence="9">
    <location>
        <begin position="408"/>
        <end position="428"/>
    </location>
</feature>
<evidence type="ECO:0000256" key="5">
    <source>
        <dbReference type="ARBA" id="ARBA00022856"/>
    </source>
</evidence>
<dbReference type="AlphaFoldDB" id="A0A0L0NPR2"/>
<dbReference type="VEuPathDB" id="FungiDB:QG37_07658"/>
<comment type="similarity">
    <text evidence="2">Belongs to the oligopeptide OPT transporter family.</text>
</comment>
<name>A0A0L0NPR2_CANAR</name>
<dbReference type="InterPro" id="IPR004648">
    <property type="entry name" value="Oligpept_transpt"/>
</dbReference>
<evidence type="ECO:0000256" key="3">
    <source>
        <dbReference type="ARBA" id="ARBA00022448"/>
    </source>
</evidence>
<dbReference type="VEuPathDB" id="FungiDB:CJI96_0004549"/>
<dbReference type="EMBL" id="LGST01000061">
    <property type="protein sequence ID" value="KND96033.1"/>
    <property type="molecule type" value="Genomic_DNA"/>
</dbReference>
<feature type="transmembrane region" description="Helical" evidence="9">
    <location>
        <begin position="253"/>
        <end position="272"/>
    </location>
</feature>
<dbReference type="GO" id="GO:0016020">
    <property type="term" value="C:membrane"/>
    <property type="evidence" value="ECO:0007669"/>
    <property type="project" value="UniProtKB-SubCell"/>
</dbReference>
<sequence length="776" mass="87487">MDKIKATLFKERQVDLSHEEKNVLNSSEDDTPVALVVSKSQEYDPIDHAIAAEISKDGYAAITVEDDSPYPEVRASVPSTDDPLIPQSTIRMWVLGFILTTLGCGMNLLFSFHAPAFSITTYVTSILAYPLGRGWQYIMPDIKIFGMPLNPGPFNLKEHTIITIMGSVSFGGGAAYATDILLAQNKFYNSDYGVGFAICAILSTQIIGFSLAGMARKILVEAPSAVWPANLVTATFLTNMHVNENHVANGWRISRYAFFAIVFCSSFVWYFFPGYMFQALSYFAWPTWIAPDNAVVNQVFGASSGMGLMPITFDWNQIAGYVGSPLIPPASVILTIALSIVIIYWVCVSAIYYTNTWWSQYLPLSLSTNFDRYGESYNVLRIMNTENLTFNEKAYKEYSPLFMSTTFAISYGVSFASIIATVVHTALFHGHDIWNQIRQKDRPDVHQRLMKNYKNIPEWWFLIVFLCAFALSIVTIRVWNTEMPVWALIVALLIAVFFLLPVGIIYSITNIAVGLNVVTEFIIGYMVPGKPLAMMFFKTYGYITNNQAVTFAQDMKLGHYMKIKPRLLFWAQMLATIWGSLVQIGVLRWAYGSIDNLCDPQQKNHYTCPNGRVFFQASVIWGAIGPERIFSQGQIYYKLLFFFLLGFLPVVNWLICKRWPNSPVRWLNWPVFFSGTGMIPPATPYNYVNYCAVGIIFGVFIKKRFTHWYFKYNYSLSAGLDIGLAWASLIIFLCLNLTNASFPDWWGNNVINTADTNGTAVSKILKPGEAIGPDTW</sequence>
<dbReference type="NCBIfam" id="TIGR00727">
    <property type="entry name" value="ISP4_OPT"/>
    <property type="match status" value="1"/>
</dbReference>
<feature type="transmembrane region" description="Helical" evidence="9">
    <location>
        <begin position="332"/>
        <end position="353"/>
    </location>
</feature>
<accession>A0A0L0NPR2</accession>
<keyword evidence="3" id="KW-0813">Transport</keyword>
<comment type="caution">
    <text evidence="10">The sequence shown here is derived from an EMBL/GenBank/DDBJ whole genome shotgun (WGS) entry which is preliminary data.</text>
</comment>
<evidence type="ECO:0000256" key="6">
    <source>
        <dbReference type="ARBA" id="ARBA00022927"/>
    </source>
</evidence>
<reference evidence="11" key="1">
    <citation type="journal article" date="2015" name="BMC Genomics">
        <title>Draft genome of a commonly misdiagnosed multidrug resistant pathogen Candida auris.</title>
        <authorList>
            <person name="Chatterjee S."/>
            <person name="Alampalli S.V."/>
            <person name="Nageshan R.K."/>
            <person name="Chettiar S.T."/>
            <person name="Joshi S."/>
            <person name="Tatu U.S."/>
        </authorList>
    </citation>
    <scope>NUCLEOTIDE SEQUENCE [LARGE SCALE GENOMIC DNA]</scope>
    <source>
        <strain evidence="11">6684</strain>
    </source>
</reference>
<dbReference type="NCBIfam" id="TIGR00728">
    <property type="entry name" value="OPT_sfam"/>
    <property type="match status" value="1"/>
</dbReference>